<organism evidence="2 3">
    <name type="scientific">Mycena maculata</name>
    <dbReference type="NCBI Taxonomy" id="230809"/>
    <lineage>
        <taxon>Eukaryota</taxon>
        <taxon>Fungi</taxon>
        <taxon>Dikarya</taxon>
        <taxon>Basidiomycota</taxon>
        <taxon>Agaricomycotina</taxon>
        <taxon>Agaricomycetes</taxon>
        <taxon>Agaricomycetidae</taxon>
        <taxon>Agaricales</taxon>
        <taxon>Marasmiineae</taxon>
        <taxon>Mycenaceae</taxon>
        <taxon>Mycena</taxon>
    </lineage>
</organism>
<evidence type="ECO:0000259" key="1">
    <source>
        <dbReference type="PROSITE" id="PS50097"/>
    </source>
</evidence>
<keyword evidence="3" id="KW-1185">Reference proteome</keyword>
<dbReference type="CDD" id="cd18186">
    <property type="entry name" value="BTB_POZ_ZBTB_KLHL-like"/>
    <property type="match status" value="1"/>
</dbReference>
<dbReference type="Pfam" id="PF00651">
    <property type="entry name" value="BTB"/>
    <property type="match status" value="1"/>
</dbReference>
<dbReference type="PROSITE" id="PS50097">
    <property type="entry name" value="BTB"/>
    <property type="match status" value="1"/>
</dbReference>
<gene>
    <name evidence="2" type="ORF">DFH07DRAFT_774088</name>
</gene>
<proteinExistence type="predicted"/>
<dbReference type="EMBL" id="JARJLG010000071">
    <property type="protein sequence ID" value="KAJ7753322.1"/>
    <property type="molecule type" value="Genomic_DNA"/>
</dbReference>
<dbReference type="Proteomes" id="UP001215280">
    <property type="component" value="Unassembled WGS sequence"/>
</dbReference>
<dbReference type="AlphaFoldDB" id="A0AAD7IYX1"/>
<dbReference type="InterPro" id="IPR000210">
    <property type="entry name" value="BTB/POZ_dom"/>
</dbReference>
<evidence type="ECO:0000313" key="3">
    <source>
        <dbReference type="Proteomes" id="UP001215280"/>
    </source>
</evidence>
<dbReference type="SMART" id="SM00225">
    <property type="entry name" value="BTB"/>
    <property type="match status" value="1"/>
</dbReference>
<name>A0AAD7IYX1_9AGAR</name>
<accession>A0AAD7IYX1</accession>
<comment type="caution">
    <text evidence="2">The sequence shown here is derived from an EMBL/GenBank/DDBJ whole genome shotgun (WGS) entry which is preliminary data.</text>
</comment>
<dbReference type="InterPro" id="IPR011333">
    <property type="entry name" value="SKP1/BTB/POZ_sf"/>
</dbReference>
<dbReference type="Gene3D" id="3.30.710.10">
    <property type="entry name" value="Potassium Channel Kv1.1, Chain A"/>
    <property type="match status" value="1"/>
</dbReference>
<dbReference type="SUPFAM" id="SSF54695">
    <property type="entry name" value="POZ domain"/>
    <property type="match status" value="1"/>
</dbReference>
<feature type="domain" description="BTB" evidence="1">
    <location>
        <begin position="21"/>
        <end position="94"/>
    </location>
</feature>
<reference evidence="2" key="1">
    <citation type="submission" date="2023-03" db="EMBL/GenBank/DDBJ databases">
        <title>Massive genome expansion in bonnet fungi (Mycena s.s.) driven by repeated elements and novel gene families across ecological guilds.</title>
        <authorList>
            <consortium name="Lawrence Berkeley National Laboratory"/>
            <person name="Harder C.B."/>
            <person name="Miyauchi S."/>
            <person name="Viragh M."/>
            <person name="Kuo A."/>
            <person name="Thoen E."/>
            <person name="Andreopoulos B."/>
            <person name="Lu D."/>
            <person name="Skrede I."/>
            <person name="Drula E."/>
            <person name="Henrissat B."/>
            <person name="Morin E."/>
            <person name="Kohler A."/>
            <person name="Barry K."/>
            <person name="LaButti K."/>
            <person name="Morin E."/>
            <person name="Salamov A."/>
            <person name="Lipzen A."/>
            <person name="Mereny Z."/>
            <person name="Hegedus B."/>
            <person name="Baldrian P."/>
            <person name="Stursova M."/>
            <person name="Weitz H."/>
            <person name="Taylor A."/>
            <person name="Grigoriev I.V."/>
            <person name="Nagy L.G."/>
            <person name="Martin F."/>
            <person name="Kauserud H."/>
        </authorList>
    </citation>
    <scope>NUCLEOTIDE SEQUENCE</scope>
    <source>
        <strain evidence="2">CBHHK188m</strain>
    </source>
</reference>
<protein>
    <recommendedName>
        <fullName evidence="1">BTB domain-containing protein</fullName>
    </recommendedName>
</protein>
<sequence length="281" mass="31484">MSEAGRKGVTRVDDLWFSNETTAVLKAGTKEFRVPKSTLAARSAVFRDMIASPQPEDGETEVIDGSPVILLDDEAWEVSVFLQAIFDSSFFVAEPADAALYDILGILRLAHKYDVQYLYIRALEVTEVRALWLLPLLYYETAIFAIELDMITDLTPEVGTSFAAGAYLVRATSKIYSIFARESALCVESQRCSALRVGCLKEYFELIEKNYNLDLSPLEKFRDGPRWNQIIAESCGPCGVQLKADRAHVLQEVWDSLPSMFGLPPWPELHAMRDAAMKNTP</sequence>
<evidence type="ECO:0000313" key="2">
    <source>
        <dbReference type="EMBL" id="KAJ7753322.1"/>
    </source>
</evidence>